<name>A0AA45W647_9RHOB</name>
<protein>
    <submittedName>
        <fullName evidence="4">Tripartite tricarboxylate transporter substrate binding protein</fullName>
    </submittedName>
    <submittedName>
        <fullName evidence="3">Tripartite-type tricarboxylate transporter, receptor component TctC</fullName>
    </submittedName>
</protein>
<dbReference type="CDD" id="cd07012">
    <property type="entry name" value="PBP2_Bug_TTT"/>
    <property type="match status" value="1"/>
</dbReference>
<reference evidence="3 5" key="1">
    <citation type="submission" date="2017-01" db="EMBL/GenBank/DDBJ databases">
        <authorList>
            <person name="Varghese N."/>
            <person name="Submissions S."/>
        </authorList>
    </citation>
    <scope>NUCLEOTIDE SEQUENCE [LARGE SCALE GENOMIC DNA]</scope>
    <source>
        <strain evidence="3 5">DSM 18447</strain>
    </source>
</reference>
<dbReference type="PANTHER" id="PTHR42928">
    <property type="entry name" value="TRICARBOXYLATE-BINDING PROTEIN"/>
    <property type="match status" value="1"/>
</dbReference>
<dbReference type="Gene3D" id="3.40.190.150">
    <property type="entry name" value="Bordetella uptake gene, domain 1"/>
    <property type="match status" value="1"/>
</dbReference>
<evidence type="ECO:0000313" key="6">
    <source>
        <dbReference type="Proteomes" id="UP001215549"/>
    </source>
</evidence>
<sequence length="329" mass="33791">MFEFSRRAALGAICAVAASIASVGAHAEGGAYPTKPVKLVVGFPPGGSTDVVARILADSMTTALGQPVVVENRDGASGAVGVAYVASSDADGYTVGLSGIGTSILAAALGKDPGYSIDDDLEIIGVTGTLGMVIGGHKGLEPKTLPELIAYAKSHPGEVTYGTSGVGTPGHLAMEYLAHAESIDMLHIPYKGNTPMMNDLLGGHVDVAMMTIPGAVEQIRAGGIQPYAVTSPKRSDLMPEMPTASEAALDGFSATLWNLLVAPAGTDPEVQEVLSNALNAAMNDLKVLKAFKMQGLAPMETTPEEAAAFLNSERDKWVGVIESVGVETK</sequence>
<organism evidence="3 5">
    <name type="scientific">Paracoccus saliphilus</name>
    <dbReference type="NCBI Taxonomy" id="405559"/>
    <lineage>
        <taxon>Bacteria</taxon>
        <taxon>Pseudomonadati</taxon>
        <taxon>Pseudomonadota</taxon>
        <taxon>Alphaproteobacteria</taxon>
        <taxon>Rhodobacterales</taxon>
        <taxon>Paracoccaceae</taxon>
        <taxon>Paracoccus</taxon>
    </lineage>
</organism>
<feature type="chain" id="PRO_5041458512" evidence="2">
    <location>
        <begin position="28"/>
        <end position="329"/>
    </location>
</feature>
<keyword evidence="2" id="KW-0732">Signal</keyword>
<dbReference type="PIRSF" id="PIRSF017082">
    <property type="entry name" value="YflP"/>
    <property type="match status" value="1"/>
</dbReference>
<dbReference type="InterPro" id="IPR005064">
    <property type="entry name" value="BUG"/>
</dbReference>
<proteinExistence type="inferred from homology"/>
<dbReference type="EMBL" id="FTOU01000011">
    <property type="protein sequence ID" value="SIS99168.1"/>
    <property type="molecule type" value="Genomic_DNA"/>
</dbReference>
<reference evidence="4 6" key="2">
    <citation type="submission" date="2021-01" db="EMBL/GenBank/DDBJ databases">
        <title>Biogeographic distribution of Paracoccus.</title>
        <authorList>
            <person name="Hollensteiner J."/>
            <person name="Leineberger J."/>
            <person name="Brinkhoff T."/>
            <person name="Daniel R."/>
        </authorList>
    </citation>
    <scope>NUCLEOTIDE SEQUENCE [LARGE SCALE GENOMIC DNA]</scope>
    <source>
        <strain evidence="4 6">DSM 18447</strain>
    </source>
</reference>
<keyword evidence="3" id="KW-0675">Receptor</keyword>
<comment type="similarity">
    <text evidence="1">Belongs to the UPF0065 (bug) family.</text>
</comment>
<evidence type="ECO:0000256" key="2">
    <source>
        <dbReference type="SAM" id="SignalP"/>
    </source>
</evidence>
<dbReference type="InterPro" id="IPR042100">
    <property type="entry name" value="Bug_dom1"/>
</dbReference>
<dbReference type="AlphaFoldDB" id="A0AA45W647"/>
<dbReference type="Proteomes" id="UP001215549">
    <property type="component" value="Chromosome"/>
</dbReference>
<dbReference type="RefSeq" id="WP_076527044.1">
    <property type="nucleotide sequence ID" value="NZ_CP067140.1"/>
</dbReference>
<dbReference type="Pfam" id="PF03401">
    <property type="entry name" value="TctC"/>
    <property type="match status" value="1"/>
</dbReference>
<dbReference type="Proteomes" id="UP000186216">
    <property type="component" value="Unassembled WGS sequence"/>
</dbReference>
<feature type="signal peptide" evidence="2">
    <location>
        <begin position="1"/>
        <end position="27"/>
    </location>
</feature>
<accession>A0AA45W647</accession>
<evidence type="ECO:0000313" key="5">
    <source>
        <dbReference type="Proteomes" id="UP000186216"/>
    </source>
</evidence>
<dbReference type="EMBL" id="CP067140">
    <property type="protein sequence ID" value="WCR01534.1"/>
    <property type="molecule type" value="Genomic_DNA"/>
</dbReference>
<evidence type="ECO:0000256" key="1">
    <source>
        <dbReference type="ARBA" id="ARBA00006987"/>
    </source>
</evidence>
<dbReference type="SUPFAM" id="SSF53850">
    <property type="entry name" value="Periplasmic binding protein-like II"/>
    <property type="match status" value="1"/>
</dbReference>
<evidence type="ECO:0000313" key="4">
    <source>
        <dbReference type="EMBL" id="WCR01534.1"/>
    </source>
</evidence>
<dbReference type="PANTHER" id="PTHR42928:SF5">
    <property type="entry name" value="BLR1237 PROTEIN"/>
    <property type="match status" value="1"/>
</dbReference>
<gene>
    <name evidence="4" type="ORF">JHX88_11310</name>
    <name evidence="3" type="ORF">SAMN05421772_111106</name>
</gene>
<evidence type="ECO:0000313" key="3">
    <source>
        <dbReference type="EMBL" id="SIS99168.1"/>
    </source>
</evidence>
<dbReference type="Gene3D" id="3.40.190.10">
    <property type="entry name" value="Periplasmic binding protein-like II"/>
    <property type="match status" value="1"/>
</dbReference>
<keyword evidence="6" id="KW-1185">Reference proteome</keyword>